<dbReference type="FunFam" id="2.60.40.10:FF:000032">
    <property type="entry name" value="palladin isoform X1"/>
    <property type="match status" value="1"/>
</dbReference>
<feature type="compositionally biased region" description="Basic and acidic residues" evidence="31">
    <location>
        <begin position="2928"/>
        <end position="2937"/>
    </location>
</feature>
<evidence type="ECO:0000256" key="12">
    <source>
        <dbReference type="ARBA" id="ARBA00022723"/>
    </source>
</evidence>
<feature type="domain" description="Ig-like" evidence="33">
    <location>
        <begin position="3791"/>
        <end position="3876"/>
    </location>
</feature>
<dbReference type="GO" id="GO:0005524">
    <property type="term" value="F:ATP binding"/>
    <property type="evidence" value="ECO:0007669"/>
    <property type="project" value="UniProtKB-KW"/>
</dbReference>
<evidence type="ECO:0000256" key="2">
    <source>
        <dbReference type="ARBA" id="ARBA00004123"/>
    </source>
</evidence>
<sequence length="4996" mass="564295">MTKRVIKKKRGPKQEITEITTVEKDDEAPITTVTVSEEQAPDEFHDQQPVEIVELPEETTFEDSVGPDGKKTHTKITKRTIKKKVGPKVKTTHITSEHTDDTLPIITIHTTEELTDDTTTPLTDLHEAHIADVVQELPETVKVTQVRTQSGDVETVKTTKRVIKKKKGPKDEITEITTFQKDDQAPITTVTVTEEQQPEIIEDIKPVEIVELPEETTVEETKAPDGKPKHKKVTRRVIKKKLGPKVETTEIVTEQEDDKQPVVSVYTSEELTNDTVTPLKDLHAPDTAKVVEETPESVQVTQVRTESGDVQTIKTTKRVIKKKRGPKQEITEITTVEKDNEAPITTVTVSEEQAPEESQDQKPVEIVELPEETTVEENVTPDGKKTHTKITKRTIKKKVGPKVETTQITSEQTDNTVPIITIHTTEEFTDDTATPLTLLHETHIADEVQELPETVKVTQVRTQSGDVKTVKTTKRVIKKKKGPKDEITEITTFQKDDEAPITTVTITEEQPETIEDIKPVEIVELPEETTVEETKAPDGKPKHKKVTRRVIKKKLGPKVETTEIVTEQEDDKQPVVSVYTSEELTDDTVTPLKDLHAPDTAKVVEETPESVQVTQVRTESGDVQTIKTTKRVIKKKRGPKQEITEITTVEKDDEAPITTVTVSEEQAPEEFHDQQPVEIVELPEETTFEDSVGPDGKKTHTKITKRTIKKKVGPKVKTTHITSEHTDDTLPIITIHTTEEFTDDTTTPLSDLHETHIADAVQELPETVKVTQVRTQSGDVETVKTTKRVIKKKKGPKDEITEITTFQKDDEAPITTVTITEEQPETIDDIKPVEIVELPEETTVEETKAPDGKPKHKKVTRRVIKKKLGPKVETTEIVTEQEDDKQPVVSVYTSEELTDDTVIPLKDLHAPDTAKVVEETPESVQVTQVRTESGDVQTIKMTKRVHQKETWAEARNHRNHDLPKRRRGTNYYYRRTTSTTSSQSKLSNSQRRPLSRRLSRRKTTVVSVYIGGANRRYRVHPDESGRRNNCASHTSAHRIWRRSDHQAKRVIKKKRGPKQEITEITTVEKDDEAPITTVTVSEEQAPEEFHDQQPKVGPKVKTTHITSEHTDDTLPIITIHTTEELTDDTTTPLTLLHETHIADVVQELPETVKVTQVRTQSGDVKTVKTTKRVIKKKKGPKDEITEITTFQKDDEAPITTVTITEEQPETIDDIKPVEIVELPEETTVEETKAPDGKPKHKKVTRRVIKKKLGPKVETTEIVTEQEDDKQPVVSVYTSEELTDDTVTPLKDLHEPDTAKVVEETPESVQVTQVRTESGDVQTIKTTKRVIKKKRGPKQEITEITTVEKDDEAPITTVTVSEEQAPEEFHDQQPVEIVELPEETTFEDSVGLDGKKTHTKITKRTIKKKVGPKVKTTHITSEHTDDTLPIITIHTTEELTDDTTTPLTDLHETHIADVVQELPETVKVTQVRTQSGDVETVKTTKRVIKKKKGPKDEITEITTFQKDDEAPITIVTITEEQPETIDDIKPVEIVELPEETTVEETKAPDGKPKHKKVTRRVIKKKLGPKVETTEIVTEQEEDKQPVVSVYTSEELTDDTVTPLKDLHAPDAAKVVDETPESVQVTQVRTESGDVQTIKTTKRVIKKKRGPKQEITEITTVEKDDEAPITTVTVSEEQAPEEFHDQQPLEIVELPEETTFEDSVGPDGKKTHTKITKRTIKKKVGPKVKTTHITSEHTDDTLPIITIHTTEELTDDTTTPLTLLHETHIADVVQELPETVKVTQVRTQSGDVKTVKTTKRVIKKKKGPKDEITEITTFQKDDEAPITTVTITEEQPETIDDIKPVEIVELPEETTVEETKAPDGKPKHKKVTRRVIKKKLGPKVETTEIVTEQEDDKQPVVSVYTSEELTDDTVIPLKDLHAPDTAKVVEETPESVQVTQVRTESGDVQTIKMTKRVIKKKRGPKQEITEITTVEKDDEAPITTVTVSEEQAPEEFHDQQPVEIVELPEETTFEDSVGPDGKKTHTKITKRTIKKKVGPKVKTTHITSEHTDDTLPIITIHTTEELTDDTTTPLTLLHETHIADVVQELPETVKVTQVRTQSGDVKTVKTTKRVIKKKKGPKDEITEITTFQKDDEAPITTVTITEEQPETIDDIKPVEIVELPEETTVEETKAPDGKPKHKKVTRRVIKKKLGPKVETTEIVTEQEDDKQPVVTVYTSEELTDDTVTPLKDLHAPDTAKVVEETPESVQITQVRTESGDVQTIKTTKRVIKKRRGPKQEIIEITTVEKDDEAPITTVTVSEEQAPEEFHDQQPVEIVELPEETTFEDSLGPDEKEGVHKKPRKPKVQAKEEKAPEDLPTKKVEETEVPKPTKKIKPTPMKIEEIKVTEAQHAQEIQGPQFTKLKLKKPTQMPKQEVQTVNLPKVQLKSRIRYITEWPPEELKPLISFLGSVKQNGELSRNIKEAAKLKKKPIKMVQLPDLERVELEKPEVFDFATSKPLASDTEEPSQIAESDETDTVVLKKIEKKLPEPSEIEAIDKTKTKPKKIKEAEVPVEKKEKRIESEKIKPVQEGQTEVVKIEPVQEEQTEVEKIEPVQEEQTEVEKIEPAQEEEQVIEKPSPLDEKLEKPTEPEAIIKLKKKKVTKRLVEPEKQDELSKKEPEIPTEDHVEETVEITDSEPKEETIPEQVETIVLEKKSKKPKKKEKPMLLKTLSKESPEKELADKDVSSDDTVDKQASPEIETVVTSPTVTEVPKKDKKPKTKKVRVTEDTIQKPEEEIPEKETVEEESSVIDKPVTKPKPKLTAIKIERKEVEISKPQHAESIEGPQFTKLKLKKAATKPKQDTTIVTLPKFQLKSRVKYVNDWPPEITKPLISFLGSVRQNGILSRNVKEAEKIKKKVYKQPKLPEIEKTELEKPMFGYDDIMDAKNVESVEPERPLEIEQETESTVDEPEQFTIKPKRPSIKKTEEIEDEVTIKKKLRAVRKPSVTLPEITEPETVTFRPKTTKTKEDVEQEFNIHLDSYAEEEISLTSKVKLKPHRQPTFNEEANEASIKFYEDNDDNEGPDVIEILESEEEEQEKTSDVMLPLKKKTKTKQKALEEISSSITVPKPKQEQEPEISQDVNIKLERKPKYSVDEQEEVSFDVKPQIEQYSQEELSLSSKIKLKPKKKTTVSEAADETSIQLIQEVEDDSQAEEVLLSDVETEENVEMIIKRKPKKPAYEVSEVEELSVELKPKRITTGDAYEEEQLTISAKRKPRKPSTLQEADASMSISREQEFPETPIDVRGGDTVFAVYSYVAETDEAINLVEGERLYILETTNQDWWYVRKHLTEEKGWVPAQYLMDEANYTLYLQKKLNEKIDKLPVFEKPTPEEQASAPIFIEKLRPKHTPDGSTVQFECQVEGYPRPQITWFRQTAIIKPSQDFQMYYDDDNVATLVIREVFPEDAGTFTCVAKNAAGFASSTTELIVEAPLSDHGSEMTILSRKSLSRESSLADILEGIPPTFSKRPKAQYVDEGSQIFLECRLVAIPEPDIAWFFKGEEITPTENISIATESDMHMYCSVLKISDVKKFQEGTYTVLAVNREGEASLPIVLKIKTGEKEKPQVIEPLRSMTIREGESVVLSTQVVGNPQPTVAWYKNNKPVKSLTTKSDGDTHTVTIIKPKKGKDDGVYTLKAVNSEGSTETSAVITIEEPTEENAEPPLFINRFQELTVKENGTIKLVAKVTGNPVPSITWYRNNNIITPSDNVTQNFDGENIELIISKVDSEIDSGDYKCVASNSAGKASHGARVTIDVDKVTFIKNLKSTYVTEEGKSVILECQTSHTVSTKWYHNDKELSGMDHREIIQEGKVHKLRIKKTKLTDSGTIKCVVKGQETHSKLVVNETIPEFIRRLQDFEVKERDIAILEVEINSETADVVWEKDGETIKTKKNKYELEKRGNVRKLFIRNTSVHDEGEYTCKLRDDSCTAEVTVVELPPEIISRLQDQKVNKGSKATFEIELTKGDALVQWFKDGSEIQFSNHIQLTIDGKKQKLKIYDCELSDEGTYACEVGNDKCTANLIVEQPTVDFTLRLPETIVVPANTDAYLTVEIPDDSLDVTWYKKKTVIEDTEKFTLISDVTKRTLIIRKCTEEDQCEYSCVLYDAKCSTKLIVEVVEYPPKILGYENTYRIKRGGDVTLQVQYEAVPQPNDEWVVNSKIIKKTKHTKPTIDSKSASLTIKKVENTDAGSYRLRLENNCGETTVEISLVVIDISSPPGKPTVVETTNNSINLCWDEPDVKGNTEIDCYIIEYQEINTTEWISIENIKTTQYSVKNLKTKSSYKFRAFAVNEVGVSQSSEETDYIVIQELMKAQPPTVEKPLKDIVREPEEDVELTCIFGGIPEPKVTWLKEGKKLKTAKATYINRVATLVITASETTEGSYSCIASNEHGEVETKCTLEVQQKPHIVVSEEEVNQKLRVGEDWLVKAVVKGIPKPTINWYFNGTRVEESEDITITTENNVSIIKISQLSRSHSGKYTIEANNKAGSTSFDVSLKVFDKPSKPEGPVVLREISRESVTIEWKPPLDDGGLELTKYAIEKHEPDTNQWVKVADVDKDVDTYCIQRLNENCEYMFRVMAQNPVGFSEALESEPIVIKTALDVPSPPLGPLGLYGINSDSLTITWYPSEKNGGSPILDYSIEIKQEGKKWKHVATVTETITKIEKLTVNTTYQFRICARNEIGTSLPYISDEKVTIGKTLSRPSKPQNFAVKETTSRSVTLQWAAPESDGGSVVTNYIIEYKTARGKSWTKAITVSGTVFEHCIENIKEKDELVFRISAENAIGVSLAAESQTVRLEKHATVPSPPTAPLEIRTVGSNIVMTSWGTPEWDGGAPLLGYNIAIRDVTKTMWMEVGKVDAHTLKFNIKDLSDNHTYMIRIYARNEIGVSEPLESDEPFKVIPGEADSQADEEVGEQTEMTEPTSFSTQTTTSWMREHNMDADIRSYARGSLLRRDEYFFRIWHYAKQLFK</sequence>
<evidence type="ECO:0000256" key="15">
    <source>
        <dbReference type="ARBA" id="ARBA00022777"/>
    </source>
</evidence>
<dbReference type="InterPro" id="IPR036179">
    <property type="entry name" value="Ig-like_dom_sf"/>
</dbReference>
<keyword evidence="21" id="KW-0514">Muscle protein</keyword>
<evidence type="ECO:0000259" key="34">
    <source>
        <dbReference type="PROSITE" id="PS50853"/>
    </source>
</evidence>
<evidence type="ECO:0000256" key="21">
    <source>
        <dbReference type="ARBA" id="ARBA00023179"/>
    </source>
</evidence>
<feature type="domain" description="Fibronectin type-III" evidence="34">
    <location>
        <begin position="4533"/>
        <end position="4630"/>
    </location>
</feature>
<evidence type="ECO:0000256" key="25">
    <source>
        <dbReference type="ARBA" id="ARBA00047899"/>
    </source>
</evidence>
<dbReference type="FunFam" id="2.60.40.10:FF:000107">
    <property type="entry name" value="Myosin, light chain kinase a"/>
    <property type="match status" value="2"/>
</dbReference>
<feature type="domain" description="Ig-like" evidence="33">
    <location>
        <begin position="3972"/>
        <end position="4062"/>
    </location>
</feature>
<dbReference type="PROSITE" id="PS50002">
    <property type="entry name" value="SH3"/>
    <property type="match status" value="1"/>
</dbReference>
<keyword evidence="18" id="KW-0460">Magnesium</keyword>
<dbReference type="Pfam" id="PF00041">
    <property type="entry name" value="fn3"/>
    <property type="match status" value="5"/>
</dbReference>
<dbReference type="EC" id="2.7.11.1" evidence="6"/>
<keyword evidence="8" id="KW-0963">Cytoplasm</keyword>
<feature type="domain" description="Ig-like" evidence="33">
    <location>
        <begin position="3697"/>
        <end position="3787"/>
    </location>
</feature>
<dbReference type="Pfam" id="PF07679">
    <property type="entry name" value="I-set"/>
    <property type="match status" value="11"/>
</dbReference>
<dbReference type="SUPFAM" id="SSF49265">
    <property type="entry name" value="Fibronectin type III"/>
    <property type="match status" value="3"/>
</dbReference>
<dbReference type="SMART" id="SM00060">
    <property type="entry name" value="FN3"/>
    <property type="match status" value="5"/>
</dbReference>
<evidence type="ECO:0000256" key="11">
    <source>
        <dbReference type="ARBA" id="ARBA00022679"/>
    </source>
</evidence>
<evidence type="ECO:0000256" key="30">
    <source>
        <dbReference type="PROSITE-ProRule" id="PRU00192"/>
    </source>
</evidence>
<feature type="domain" description="Ig-like" evidence="33">
    <location>
        <begin position="4153"/>
        <end position="4239"/>
    </location>
</feature>
<evidence type="ECO:0000256" key="4">
    <source>
        <dbReference type="ARBA" id="ARBA00004613"/>
    </source>
</evidence>
<feature type="compositionally biased region" description="Basic and acidic residues" evidence="31">
    <location>
        <begin position="2644"/>
        <end position="2668"/>
    </location>
</feature>
<dbReference type="GO" id="GO:0009888">
    <property type="term" value="P:tissue development"/>
    <property type="evidence" value="ECO:0007669"/>
    <property type="project" value="UniProtKB-ARBA"/>
</dbReference>
<dbReference type="InterPro" id="IPR050964">
    <property type="entry name" value="Striated_Muscle_Regulatory"/>
</dbReference>
<feature type="region of interest" description="Disordered" evidence="31">
    <location>
        <begin position="2928"/>
        <end position="2961"/>
    </location>
</feature>
<dbReference type="InterPro" id="IPR013783">
    <property type="entry name" value="Ig-like_fold"/>
</dbReference>
<feature type="domain" description="SH3" evidence="32">
    <location>
        <begin position="3283"/>
        <end position="3344"/>
    </location>
</feature>
<dbReference type="InterPro" id="IPR036028">
    <property type="entry name" value="SH3-like_dom_sf"/>
</dbReference>
<dbReference type="CDD" id="cd00063">
    <property type="entry name" value="FN3"/>
    <property type="match status" value="5"/>
</dbReference>
<evidence type="ECO:0000256" key="19">
    <source>
        <dbReference type="ARBA" id="ARBA00022860"/>
    </source>
</evidence>
<proteinExistence type="inferred from homology"/>
<feature type="domain" description="Ig-like" evidence="33">
    <location>
        <begin position="4436"/>
        <end position="4524"/>
    </location>
</feature>
<feature type="domain" description="Ig-like" evidence="33">
    <location>
        <begin position="3375"/>
        <end position="3464"/>
    </location>
</feature>
<feature type="compositionally biased region" description="Basic residues" evidence="31">
    <location>
        <begin position="993"/>
        <end position="1002"/>
    </location>
</feature>
<keyword evidence="17" id="KW-0067">ATP-binding</keyword>
<evidence type="ECO:0000256" key="20">
    <source>
        <dbReference type="ARBA" id="ARBA00023157"/>
    </source>
</evidence>
<dbReference type="SUPFAM" id="SSF50044">
    <property type="entry name" value="SH3-domain"/>
    <property type="match status" value="1"/>
</dbReference>
<dbReference type="PROSITE" id="PS50853">
    <property type="entry name" value="FN3"/>
    <property type="match status" value="5"/>
</dbReference>
<keyword evidence="19" id="KW-0112">Calmodulin-binding</keyword>
<feature type="region of interest" description="Disordered" evidence="31">
    <location>
        <begin position="2644"/>
        <end position="2794"/>
    </location>
</feature>
<evidence type="ECO:0000256" key="26">
    <source>
        <dbReference type="ARBA" id="ARBA00048679"/>
    </source>
</evidence>
<evidence type="ECO:0000313" key="35">
    <source>
        <dbReference type="EMBL" id="CAD0194026.1"/>
    </source>
</evidence>
<evidence type="ECO:0000256" key="13">
    <source>
        <dbReference type="ARBA" id="ARBA00022737"/>
    </source>
</evidence>
<dbReference type="OrthoDB" id="2152335at2759"/>
<evidence type="ECO:0000256" key="7">
    <source>
        <dbReference type="ARBA" id="ARBA00022443"/>
    </source>
</evidence>
<dbReference type="GO" id="GO:0030154">
    <property type="term" value="P:cell differentiation"/>
    <property type="evidence" value="ECO:0007669"/>
    <property type="project" value="UniProtKB-ARBA"/>
</dbReference>
<keyword evidence="11" id="KW-0808">Transferase</keyword>
<evidence type="ECO:0000256" key="17">
    <source>
        <dbReference type="ARBA" id="ARBA00022840"/>
    </source>
</evidence>
<comment type="catalytic activity">
    <reaction evidence="25">
        <text>L-threonyl-[protein] + ATP = O-phospho-L-threonyl-[protein] + ADP + H(+)</text>
        <dbReference type="Rhea" id="RHEA:46608"/>
        <dbReference type="Rhea" id="RHEA-COMP:11060"/>
        <dbReference type="Rhea" id="RHEA-COMP:11605"/>
        <dbReference type="ChEBI" id="CHEBI:15378"/>
        <dbReference type="ChEBI" id="CHEBI:30013"/>
        <dbReference type="ChEBI" id="CHEBI:30616"/>
        <dbReference type="ChEBI" id="CHEBI:61977"/>
        <dbReference type="ChEBI" id="CHEBI:456216"/>
        <dbReference type="EC" id="2.7.11.1"/>
    </reaction>
</comment>
<dbReference type="CDD" id="cd00096">
    <property type="entry name" value="Ig"/>
    <property type="match status" value="1"/>
</dbReference>
<keyword evidence="36" id="KW-1185">Reference proteome</keyword>
<dbReference type="GO" id="GO:0030018">
    <property type="term" value="C:Z disc"/>
    <property type="evidence" value="ECO:0007669"/>
    <property type="project" value="UniProtKB-ARBA"/>
</dbReference>
<feature type="domain" description="Fibronectin type-III" evidence="34">
    <location>
        <begin position="4248"/>
        <end position="4341"/>
    </location>
</feature>
<reference evidence="35" key="1">
    <citation type="submission" date="2021-12" db="EMBL/GenBank/DDBJ databases">
        <authorList>
            <person name="King R."/>
        </authorList>
    </citation>
    <scope>NUCLEOTIDE SEQUENCE</scope>
</reference>
<dbReference type="GO" id="GO:0009653">
    <property type="term" value="P:anatomical structure morphogenesis"/>
    <property type="evidence" value="ECO:0007669"/>
    <property type="project" value="UniProtKB-ARBA"/>
</dbReference>
<evidence type="ECO:0000256" key="29">
    <source>
        <dbReference type="ARBA" id="ARBA00073138"/>
    </source>
</evidence>
<evidence type="ECO:0000256" key="28">
    <source>
        <dbReference type="ARBA" id="ARBA00068688"/>
    </source>
</evidence>
<feature type="compositionally biased region" description="Low complexity" evidence="31">
    <location>
        <begin position="2736"/>
        <end position="2749"/>
    </location>
</feature>
<keyword evidence="14" id="KW-0547">Nucleotide-binding</keyword>
<evidence type="ECO:0000256" key="3">
    <source>
        <dbReference type="ARBA" id="ARBA00004496"/>
    </source>
</evidence>
<comment type="catalytic activity">
    <reaction evidence="26">
        <text>L-seryl-[protein] + ATP = O-phospho-L-seryl-[protein] + ADP + H(+)</text>
        <dbReference type="Rhea" id="RHEA:17989"/>
        <dbReference type="Rhea" id="RHEA-COMP:9863"/>
        <dbReference type="Rhea" id="RHEA-COMP:11604"/>
        <dbReference type="ChEBI" id="CHEBI:15378"/>
        <dbReference type="ChEBI" id="CHEBI:29999"/>
        <dbReference type="ChEBI" id="CHEBI:30616"/>
        <dbReference type="ChEBI" id="CHEBI:83421"/>
        <dbReference type="ChEBI" id="CHEBI:456216"/>
        <dbReference type="EC" id="2.7.11.1"/>
    </reaction>
</comment>
<dbReference type="Proteomes" id="UP001154114">
    <property type="component" value="Chromosome 1"/>
</dbReference>
<dbReference type="GO" id="GO:0046872">
    <property type="term" value="F:metal ion binding"/>
    <property type="evidence" value="ECO:0007669"/>
    <property type="project" value="UniProtKB-KW"/>
</dbReference>
<evidence type="ECO:0000256" key="22">
    <source>
        <dbReference type="ARBA" id="ARBA00023180"/>
    </source>
</evidence>
<dbReference type="PROSITE" id="PS50835">
    <property type="entry name" value="IG_LIKE"/>
    <property type="match status" value="10"/>
</dbReference>
<dbReference type="Gene3D" id="2.30.30.40">
    <property type="entry name" value="SH3 Domains"/>
    <property type="match status" value="1"/>
</dbReference>
<feature type="domain" description="Ig-like" evidence="33">
    <location>
        <begin position="3600"/>
        <end position="3686"/>
    </location>
</feature>
<evidence type="ECO:0000256" key="23">
    <source>
        <dbReference type="ARBA" id="ARBA00023242"/>
    </source>
</evidence>
<feature type="compositionally biased region" description="Basic and acidic residues" evidence="31">
    <location>
        <begin position="2533"/>
        <end position="2566"/>
    </location>
</feature>
<feature type="compositionally biased region" description="Basic and acidic residues" evidence="31">
    <location>
        <begin position="2346"/>
        <end position="2368"/>
    </location>
</feature>
<evidence type="ECO:0000259" key="32">
    <source>
        <dbReference type="PROSITE" id="PS50002"/>
    </source>
</evidence>
<keyword evidence="24" id="KW-0393">Immunoglobulin domain</keyword>
<evidence type="ECO:0000259" key="33">
    <source>
        <dbReference type="PROSITE" id="PS50835"/>
    </source>
</evidence>
<comment type="similarity">
    <text evidence="27">Belongs to the hemolin family.</text>
</comment>
<evidence type="ECO:0000256" key="31">
    <source>
        <dbReference type="SAM" id="MobiDB-lite"/>
    </source>
</evidence>
<dbReference type="FunFam" id="2.60.40.10:FF:000050">
    <property type="entry name" value="Titin isoform B"/>
    <property type="match status" value="2"/>
</dbReference>
<protein>
    <recommendedName>
        <fullName evidence="28">Hemolin</fullName>
        <ecNumber evidence="6">2.7.11.1</ecNumber>
    </recommendedName>
    <alternativeName>
        <fullName evidence="29">Titin</fullName>
    </alternativeName>
</protein>
<dbReference type="FunFam" id="2.60.40.10:FF:001138">
    <property type="entry name" value="Sallimus, isoform P"/>
    <property type="match status" value="1"/>
</dbReference>
<feature type="region of interest" description="Disordered" evidence="31">
    <location>
        <begin position="3250"/>
        <end position="3272"/>
    </location>
</feature>
<evidence type="ECO:0000256" key="27">
    <source>
        <dbReference type="ARBA" id="ARBA00061228"/>
    </source>
</evidence>
<dbReference type="Pfam" id="PF00018">
    <property type="entry name" value="SH3_1"/>
    <property type="match status" value="1"/>
</dbReference>
<dbReference type="InterPro" id="IPR007110">
    <property type="entry name" value="Ig-like_dom"/>
</dbReference>
<dbReference type="GO" id="GO:0005576">
    <property type="term" value="C:extracellular region"/>
    <property type="evidence" value="ECO:0007669"/>
    <property type="project" value="UniProtKB-SubCell"/>
</dbReference>
<dbReference type="GO" id="GO:0005198">
    <property type="term" value="F:structural molecule activity"/>
    <property type="evidence" value="ECO:0007669"/>
    <property type="project" value="UniProtKB-ARBA"/>
</dbReference>
<dbReference type="InterPro" id="IPR003961">
    <property type="entry name" value="FN3_dom"/>
</dbReference>
<feature type="region of interest" description="Disordered" evidence="31">
    <location>
        <begin position="57"/>
        <end position="77"/>
    </location>
</feature>
<dbReference type="InterPro" id="IPR013098">
    <property type="entry name" value="Ig_I-set"/>
</dbReference>
<dbReference type="InterPro" id="IPR036116">
    <property type="entry name" value="FN3_sf"/>
</dbReference>
<feature type="compositionally biased region" description="Basic and acidic residues" evidence="31">
    <location>
        <begin position="2763"/>
        <end position="2780"/>
    </location>
</feature>
<feature type="compositionally biased region" description="Low complexity" evidence="31">
    <location>
        <begin position="969"/>
        <end position="992"/>
    </location>
</feature>
<gene>
    <name evidence="35" type="ORF">CINC_LOCUS322</name>
</gene>
<dbReference type="InterPro" id="IPR003598">
    <property type="entry name" value="Ig_sub2"/>
</dbReference>
<evidence type="ECO:0000256" key="5">
    <source>
        <dbReference type="ARBA" id="ARBA00006692"/>
    </source>
</evidence>
<evidence type="ECO:0000256" key="9">
    <source>
        <dbReference type="ARBA" id="ARBA00022525"/>
    </source>
</evidence>
<organism evidence="35 36">
    <name type="scientific">Chrysodeixis includens</name>
    <name type="common">Soybean looper</name>
    <name type="synonym">Pseudoplusia includens</name>
    <dbReference type="NCBI Taxonomy" id="689277"/>
    <lineage>
        <taxon>Eukaryota</taxon>
        <taxon>Metazoa</taxon>
        <taxon>Ecdysozoa</taxon>
        <taxon>Arthropoda</taxon>
        <taxon>Hexapoda</taxon>
        <taxon>Insecta</taxon>
        <taxon>Pterygota</taxon>
        <taxon>Neoptera</taxon>
        <taxon>Endopterygota</taxon>
        <taxon>Lepidoptera</taxon>
        <taxon>Glossata</taxon>
        <taxon>Ditrysia</taxon>
        <taxon>Noctuoidea</taxon>
        <taxon>Noctuidae</taxon>
        <taxon>Plusiinae</taxon>
        <taxon>Chrysodeixis</taxon>
    </lineage>
</organism>
<dbReference type="EMBL" id="LR824004">
    <property type="protein sequence ID" value="CAD0194026.1"/>
    <property type="molecule type" value="Genomic_DNA"/>
</dbReference>
<evidence type="ECO:0000256" key="8">
    <source>
        <dbReference type="ARBA" id="ARBA00022490"/>
    </source>
</evidence>
<feature type="region of interest" description="Disordered" evidence="31">
    <location>
        <begin position="2533"/>
        <end position="2630"/>
    </location>
</feature>
<dbReference type="SUPFAM" id="SSF48726">
    <property type="entry name" value="Immunoglobulin"/>
    <property type="match status" value="11"/>
</dbReference>
<feature type="region of interest" description="Disordered" evidence="31">
    <location>
        <begin position="4932"/>
        <end position="4956"/>
    </location>
</feature>
<dbReference type="GO" id="GO:0007517">
    <property type="term" value="P:muscle organ development"/>
    <property type="evidence" value="ECO:0007669"/>
    <property type="project" value="UniProtKB-ARBA"/>
</dbReference>
<keyword evidence="16" id="KW-0106">Calcium</keyword>
<keyword evidence="9" id="KW-0964">Secreted</keyword>
<dbReference type="PANTHER" id="PTHR13817:SF151">
    <property type="entry name" value="TITIN"/>
    <property type="match status" value="1"/>
</dbReference>
<feature type="domain" description="Fibronectin type-III" evidence="34">
    <location>
        <begin position="4833"/>
        <end position="4929"/>
    </location>
</feature>
<feature type="compositionally biased region" description="Basic residues" evidence="31">
    <location>
        <begin position="2753"/>
        <end position="2762"/>
    </location>
</feature>
<comment type="similarity">
    <text evidence="5">Belongs to the protein kinase superfamily. CAMK Ser/Thr protein kinase family.</text>
</comment>
<feature type="compositionally biased region" description="Low complexity" evidence="31">
    <location>
        <begin position="4946"/>
        <end position="4956"/>
    </location>
</feature>
<keyword evidence="12" id="KW-0479">Metal-binding</keyword>
<keyword evidence="13" id="KW-0677">Repeat</keyword>
<dbReference type="CDD" id="cd11856">
    <property type="entry name" value="SH3_p47phox_like"/>
    <property type="match status" value="1"/>
</dbReference>
<evidence type="ECO:0000256" key="16">
    <source>
        <dbReference type="ARBA" id="ARBA00022837"/>
    </source>
</evidence>
<name>A0A9N8PY54_CHRIL</name>
<keyword evidence="23" id="KW-0539">Nucleus</keyword>
<comment type="cofactor">
    <cofactor evidence="1">
        <name>Mg(2+)</name>
        <dbReference type="ChEBI" id="CHEBI:18420"/>
    </cofactor>
</comment>
<dbReference type="SMART" id="SM00326">
    <property type="entry name" value="SH3"/>
    <property type="match status" value="1"/>
</dbReference>
<dbReference type="GO" id="GO:0005634">
    <property type="term" value="C:nucleus"/>
    <property type="evidence" value="ECO:0007669"/>
    <property type="project" value="UniProtKB-SubCell"/>
</dbReference>
<feature type="domain" description="Fibronectin type-III" evidence="34">
    <location>
        <begin position="4634"/>
        <end position="4727"/>
    </location>
</feature>
<keyword evidence="10" id="KW-0723">Serine/threonine-protein kinase</keyword>
<evidence type="ECO:0000313" key="36">
    <source>
        <dbReference type="Proteomes" id="UP001154114"/>
    </source>
</evidence>
<dbReference type="GO" id="GO:0005516">
    <property type="term" value="F:calmodulin binding"/>
    <property type="evidence" value="ECO:0007669"/>
    <property type="project" value="UniProtKB-KW"/>
</dbReference>
<feature type="domain" description="Ig-like" evidence="33">
    <location>
        <begin position="3499"/>
        <end position="3587"/>
    </location>
</feature>
<evidence type="ECO:0000256" key="24">
    <source>
        <dbReference type="ARBA" id="ARBA00023319"/>
    </source>
</evidence>
<keyword evidence="20" id="KW-1015">Disulfide bond</keyword>
<feature type="compositionally biased region" description="Acidic residues" evidence="31">
    <location>
        <begin position="2938"/>
        <end position="2950"/>
    </location>
</feature>
<feature type="region of interest" description="Disordered" evidence="31">
    <location>
        <begin position="2319"/>
        <end position="2379"/>
    </location>
</feature>
<feature type="domain" description="Ig-like" evidence="33">
    <location>
        <begin position="4346"/>
        <end position="4431"/>
    </location>
</feature>
<keyword evidence="22" id="KW-0325">Glycoprotein</keyword>
<evidence type="ECO:0000256" key="1">
    <source>
        <dbReference type="ARBA" id="ARBA00001946"/>
    </source>
</evidence>
<dbReference type="InterPro" id="IPR003599">
    <property type="entry name" value="Ig_sub"/>
</dbReference>
<keyword evidence="15" id="KW-0418">Kinase</keyword>
<feature type="domain" description="Fibronectin type-III" evidence="34">
    <location>
        <begin position="4733"/>
        <end position="4827"/>
    </location>
</feature>
<dbReference type="InterPro" id="IPR001452">
    <property type="entry name" value="SH3_domain"/>
</dbReference>
<feature type="compositionally biased region" description="Basic and acidic residues" evidence="31">
    <location>
        <begin position="2617"/>
        <end position="2630"/>
    </location>
</feature>
<comment type="subcellular location">
    <subcellularLocation>
        <location evidence="3">Cytoplasm</location>
    </subcellularLocation>
    <subcellularLocation>
        <location evidence="2">Nucleus</location>
    </subcellularLocation>
    <subcellularLocation>
        <location evidence="4">Secreted</location>
    </subcellularLocation>
</comment>
<feature type="domain" description="Ig-like" evidence="33">
    <location>
        <begin position="3882"/>
        <end position="3966"/>
    </location>
</feature>
<feature type="compositionally biased region" description="Basic residues" evidence="31">
    <location>
        <begin position="1"/>
        <end position="11"/>
    </location>
</feature>
<accession>A0A9N8PY54</accession>
<feature type="region of interest" description="Disordered" evidence="31">
    <location>
        <begin position="953"/>
        <end position="1002"/>
    </location>
</feature>
<feature type="compositionally biased region" description="Basic and acidic residues" evidence="31">
    <location>
        <begin position="2710"/>
        <end position="2731"/>
    </location>
</feature>
<dbReference type="SMART" id="SM00408">
    <property type="entry name" value="IGc2"/>
    <property type="match status" value="10"/>
</dbReference>
<evidence type="ECO:0000256" key="18">
    <source>
        <dbReference type="ARBA" id="ARBA00022842"/>
    </source>
</evidence>
<dbReference type="PANTHER" id="PTHR13817">
    <property type="entry name" value="TITIN"/>
    <property type="match status" value="1"/>
</dbReference>
<keyword evidence="7 30" id="KW-0728">SH3 domain</keyword>
<dbReference type="GO" id="GO:0004674">
    <property type="term" value="F:protein serine/threonine kinase activity"/>
    <property type="evidence" value="ECO:0007669"/>
    <property type="project" value="UniProtKB-KW"/>
</dbReference>
<feature type="compositionally biased region" description="Basic and acidic residues" evidence="31">
    <location>
        <begin position="953"/>
        <end position="962"/>
    </location>
</feature>
<dbReference type="SMART" id="SM00409">
    <property type="entry name" value="IG"/>
    <property type="match status" value="11"/>
</dbReference>
<feature type="region of interest" description="Disordered" evidence="31">
    <location>
        <begin position="1"/>
        <end position="28"/>
    </location>
</feature>
<dbReference type="FunFam" id="2.60.40.10:FF:000003">
    <property type="entry name" value="Titin isoform E"/>
    <property type="match status" value="1"/>
</dbReference>
<dbReference type="Gene3D" id="2.60.40.10">
    <property type="entry name" value="Immunoglobulins"/>
    <property type="match status" value="16"/>
</dbReference>
<dbReference type="FunFam" id="2.60.40.10:FF:000147">
    <property type="entry name" value="Myosin light chain kinase"/>
    <property type="match status" value="1"/>
</dbReference>
<evidence type="ECO:0000256" key="10">
    <source>
        <dbReference type="ARBA" id="ARBA00022527"/>
    </source>
</evidence>
<dbReference type="FunFam" id="2.60.40.10:FF:000031">
    <property type="entry name" value="Myosin-binding protein C, slow type"/>
    <property type="match status" value="2"/>
</dbReference>
<evidence type="ECO:0000256" key="14">
    <source>
        <dbReference type="ARBA" id="ARBA00022741"/>
    </source>
</evidence>
<evidence type="ECO:0000256" key="6">
    <source>
        <dbReference type="ARBA" id="ARBA00012513"/>
    </source>
</evidence>
<feature type="region of interest" description="Disordered" evidence="31">
    <location>
        <begin position="2495"/>
        <end position="2514"/>
    </location>
</feature>